<dbReference type="Pfam" id="PF16755">
    <property type="entry name" value="Beta-prop_NUP159_NUP214"/>
    <property type="match status" value="1"/>
</dbReference>
<dbReference type="InterPro" id="IPR036322">
    <property type="entry name" value="WD40_repeat_dom_sf"/>
</dbReference>
<dbReference type="PANTHER" id="PTHR44666">
    <property type="entry name" value="WD REPEAT-CONTAINING PROTEIN 53"/>
    <property type="match status" value="1"/>
</dbReference>
<evidence type="ECO:0000313" key="8">
    <source>
        <dbReference type="EMBL" id="KAK9712083.1"/>
    </source>
</evidence>
<dbReference type="InterPro" id="IPR039462">
    <property type="entry name" value="Nup159/Nup146_N"/>
</dbReference>
<dbReference type="InterPro" id="IPR020472">
    <property type="entry name" value="WD40_PAC1"/>
</dbReference>
<feature type="repeat" description="WD" evidence="6">
    <location>
        <begin position="12"/>
        <end position="57"/>
    </location>
</feature>
<evidence type="ECO:0000256" key="6">
    <source>
        <dbReference type="PROSITE-ProRule" id="PRU00221"/>
    </source>
</evidence>
<dbReference type="EMBL" id="JASJQH010007237">
    <property type="protein sequence ID" value="KAK9712083.1"/>
    <property type="molecule type" value="Genomic_DNA"/>
</dbReference>
<evidence type="ECO:0000259" key="7">
    <source>
        <dbReference type="Pfam" id="PF16755"/>
    </source>
</evidence>
<dbReference type="Proteomes" id="UP001479436">
    <property type="component" value="Unassembled WGS sequence"/>
</dbReference>
<feature type="repeat" description="WD" evidence="6">
    <location>
        <begin position="257"/>
        <end position="289"/>
    </location>
</feature>
<comment type="subcellular location">
    <subcellularLocation>
        <location evidence="1">Nucleus</location>
    </subcellularLocation>
</comment>
<protein>
    <recommendedName>
        <fullName evidence="7">Nucleoporin Nup159/Nup146 N-terminal domain-containing protein</fullName>
    </recommendedName>
</protein>
<dbReference type="PROSITE" id="PS50294">
    <property type="entry name" value="WD_REPEATS_REGION"/>
    <property type="match status" value="2"/>
</dbReference>
<name>A0ABR2W144_9FUNG</name>
<accession>A0ABR2W144</accession>
<dbReference type="InterPro" id="IPR015943">
    <property type="entry name" value="WD40/YVTN_repeat-like_dom_sf"/>
</dbReference>
<keyword evidence="5" id="KW-0539">Nucleus</keyword>
<dbReference type="InterPro" id="IPR042453">
    <property type="entry name" value="WDR53"/>
</dbReference>
<dbReference type="SMART" id="SM00320">
    <property type="entry name" value="WD40"/>
    <property type="match status" value="6"/>
</dbReference>
<evidence type="ECO:0000256" key="4">
    <source>
        <dbReference type="ARBA" id="ARBA00022737"/>
    </source>
</evidence>
<evidence type="ECO:0000256" key="5">
    <source>
        <dbReference type="ARBA" id="ARBA00023242"/>
    </source>
</evidence>
<dbReference type="InterPro" id="IPR019775">
    <property type="entry name" value="WD40_repeat_CS"/>
</dbReference>
<dbReference type="SUPFAM" id="SSF50978">
    <property type="entry name" value="WD40 repeat-like"/>
    <property type="match status" value="1"/>
</dbReference>
<sequence length="349" mass="38082">MATSVNQPVTLLKGHKDSVLCLDISDTVLNERSLLATGSEDSTARIWDLRTNKAVWGFKDFEDAVTSVKFASDKCPYQFFVSSGVKVHGYDLRNVESPIMTTPSITYEANEDEINQIAINEKSTLLATCDDNGEVKVIDISTQKLVKRFRQSHNNIAMSVSFRAKKPWEVFSGGLDNQLIQWDFSRGSPIQVFDMSEDIDQQQANQLVNPPFVNSISISSDGKVVASGLGDGTIQILAAGAKSGSRGKNSWNKGRLYGGHSYSVAQVMFNQSGDKLASAGNEGIITIWDTSDLLKNISNNTTENLCPIVNQFHPEPFDKINALAFVDQLFVAGTGTSPNARGAVAIYNL</sequence>
<organism evidence="8 9">
    <name type="scientific">Basidiobolus ranarum</name>
    <dbReference type="NCBI Taxonomy" id="34480"/>
    <lineage>
        <taxon>Eukaryota</taxon>
        <taxon>Fungi</taxon>
        <taxon>Fungi incertae sedis</taxon>
        <taxon>Zoopagomycota</taxon>
        <taxon>Entomophthoromycotina</taxon>
        <taxon>Basidiobolomycetes</taxon>
        <taxon>Basidiobolales</taxon>
        <taxon>Basidiobolaceae</taxon>
        <taxon>Basidiobolus</taxon>
    </lineage>
</organism>
<gene>
    <name evidence="8" type="ORF">K7432_007373</name>
</gene>
<dbReference type="InterPro" id="IPR001680">
    <property type="entry name" value="WD40_rpt"/>
</dbReference>
<evidence type="ECO:0000256" key="2">
    <source>
        <dbReference type="ARBA" id="ARBA00022448"/>
    </source>
</evidence>
<dbReference type="PROSITE" id="PS00678">
    <property type="entry name" value="WD_REPEATS_1"/>
    <property type="match status" value="1"/>
</dbReference>
<evidence type="ECO:0000256" key="3">
    <source>
        <dbReference type="ARBA" id="ARBA00022574"/>
    </source>
</evidence>
<dbReference type="PRINTS" id="PR00320">
    <property type="entry name" value="GPROTEINBRPT"/>
</dbReference>
<keyword evidence="9" id="KW-1185">Reference proteome</keyword>
<evidence type="ECO:0000256" key="1">
    <source>
        <dbReference type="ARBA" id="ARBA00004123"/>
    </source>
</evidence>
<keyword evidence="3 6" id="KW-0853">WD repeat</keyword>
<dbReference type="Gene3D" id="2.130.10.10">
    <property type="entry name" value="YVTN repeat-like/Quinoprotein amine dehydrogenase"/>
    <property type="match status" value="3"/>
</dbReference>
<evidence type="ECO:0000313" key="9">
    <source>
        <dbReference type="Proteomes" id="UP001479436"/>
    </source>
</evidence>
<reference evidence="8 9" key="1">
    <citation type="submission" date="2023-04" db="EMBL/GenBank/DDBJ databases">
        <title>Genome of Basidiobolus ranarum AG-B5.</title>
        <authorList>
            <person name="Stajich J.E."/>
            <person name="Carter-House D."/>
            <person name="Gryganskyi A."/>
        </authorList>
    </citation>
    <scope>NUCLEOTIDE SEQUENCE [LARGE SCALE GENOMIC DNA]</scope>
    <source>
        <strain evidence="8 9">AG-B5</strain>
    </source>
</reference>
<dbReference type="Pfam" id="PF00400">
    <property type="entry name" value="WD40"/>
    <property type="match status" value="2"/>
</dbReference>
<keyword evidence="4" id="KW-0677">Repeat</keyword>
<proteinExistence type="predicted"/>
<comment type="caution">
    <text evidence="8">The sequence shown here is derived from an EMBL/GenBank/DDBJ whole genome shotgun (WGS) entry which is preliminary data.</text>
</comment>
<dbReference type="PANTHER" id="PTHR44666:SF1">
    <property type="entry name" value="WD REPEAT-CONTAINING PROTEIN 53"/>
    <property type="match status" value="1"/>
</dbReference>
<keyword evidence="2" id="KW-0813">Transport</keyword>
<dbReference type="PROSITE" id="PS50082">
    <property type="entry name" value="WD_REPEATS_2"/>
    <property type="match status" value="2"/>
</dbReference>
<feature type="domain" description="Nucleoporin Nup159/Nup146 N-terminal" evidence="7">
    <location>
        <begin position="64"/>
        <end position="218"/>
    </location>
</feature>